<dbReference type="Gene3D" id="3.40.50.300">
    <property type="entry name" value="P-loop containing nucleotide triphosphate hydrolases"/>
    <property type="match status" value="1"/>
</dbReference>
<evidence type="ECO:0000256" key="5">
    <source>
        <dbReference type="ARBA" id="ARBA00045658"/>
    </source>
</evidence>
<dbReference type="InterPro" id="IPR036627">
    <property type="entry name" value="CobW-likC_sf"/>
</dbReference>
<comment type="caution">
    <text evidence="8">The sequence shown here is derived from an EMBL/GenBank/DDBJ whole genome shotgun (WGS) entry which is preliminary data.</text>
</comment>
<dbReference type="SUPFAM" id="SSF90002">
    <property type="entry name" value="Hypothetical protein YjiA, C-terminal domain"/>
    <property type="match status" value="1"/>
</dbReference>
<comment type="function">
    <text evidence="5">Zinc chaperone that directly transfers zinc cofactor to target proteins, thereby activating them. Zinc is transferred from the CXCC motif in the GTPase domain to the zinc binding site in target proteins in a process requiring GTP hydrolysis.</text>
</comment>
<dbReference type="SUPFAM" id="SSF52540">
    <property type="entry name" value="P-loop containing nucleoside triphosphate hydrolases"/>
    <property type="match status" value="1"/>
</dbReference>
<dbReference type="Pfam" id="PF02492">
    <property type="entry name" value="cobW"/>
    <property type="match status" value="1"/>
</dbReference>
<evidence type="ECO:0000313" key="8">
    <source>
        <dbReference type="EMBL" id="GGA30728.1"/>
    </source>
</evidence>
<dbReference type="InterPro" id="IPR051316">
    <property type="entry name" value="Zinc-reg_GTPase_activator"/>
</dbReference>
<dbReference type="EMBL" id="BMFZ01000001">
    <property type="protein sequence ID" value="GGA30728.1"/>
    <property type="molecule type" value="Genomic_DNA"/>
</dbReference>
<dbReference type="Gene3D" id="3.30.1220.10">
    <property type="entry name" value="CobW-like, C-terminal domain"/>
    <property type="match status" value="1"/>
</dbReference>
<sequence>MTPIAVTVLTGFLGAGKTTLLRQMLHQQHDYNIAVIENEFGETAIDSQLIGDRATRITTLTNGCICCSRSRELEDALLDLLDSLDKGEVQFDRLVIECTGMADPGPILQAFFSHEIICQRYLLDGVITLVDAVHAAQQLDKFPLAQSQIGYADRILLTKTDVAGDSTVLTERLQRINARAPIYTVVNGNIDLALLFDTRGFMLEEAVVVAKPRFQRIAQPENSISSIVVEFGYPVALPAVSAVMENLLSGFADNLLRYKGMLWIENQPCRLLFQGVQRLYSADWDRPWQPDEIPGSTLVFIGIALPEADIRAAFAGLQQV</sequence>
<keyword evidence="2" id="KW-0378">Hydrolase</keyword>
<accession>A0ABQ1FW78</accession>
<dbReference type="InterPro" id="IPR011629">
    <property type="entry name" value="CobW-like_C"/>
</dbReference>
<dbReference type="RefSeq" id="WP_188469462.1">
    <property type="nucleotide sequence ID" value="NZ_BMFZ01000001.1"/>
</dbReference>
<comment type="catalytic activity">
    <reaction evidence="6">
        <text>GTP + H2O = GDP + phosphate + H(+)</text>
        <dbReference type="Rhea" id="RHEA:19669"/>
        <dbReference type="ChEBI" id="CHEBI:15377"/>
        <dbReference type="ChEBI" id="CHEBI:15378"/>
        <dbReference type="ChEBI" id="CHEBI:37565"/>
        <dbReference type="ChEBI" id="CHEBI:43474"/>
        <dbReference type="ChEBI" id="CHEBI:58189"/>
    </reaction>
    <physiologicalReaction direction="left-to-right" evidence="6">
        <dbReference type="Rhea" id="RHEA:19670"/>
    </physiologicalReaction>
</comment>
<dbReference type="Pfam" id="PF07683">
    <property type="entry name" value="CobW_C"/>
    <property type="match status" value="1"/>
</dbReference>
<dbReference type="Proteomes" id="UP000627464">
    <property type="component" value="Unassembled WGS sequence"/>
</dbReference>
<evidence type="ECO:0000256" key="1">
    <source>
        <dbReference type="ARBA" id="ARBA00022741"/>
    </source>
</evidence>
<name>A0ABQ1FW78_9GAMM</name>
<evidence type="ECO:0000256" key="2">
    <source>
        <dbReference type="ARBA" id="ARBA00022801"/>
    </source>
</evidence>
<evidence type="ECO:0000256" key="3">
    <source>
        <dbReference type="ARBA" id="ARBA00023186"/>
    </source>
</evidence>
<dbReference type="InterPro" id="IPR003495">
    <property type="entry name" value="CobW/HypB/UreG_nucleotide-bd"/>
</dbReference>
<keyword evidence="1" id="KW-0547">Nucleotide-binding</keyword>
<evidence type="ECO:0000313" key="9">
    <source>
        <dbReference type="Proteomes" id="UP000627464"/>
    </source>
</evidence>
<reference evidence="9" key="1">
    <citation type="journal article" date="2019" name="Int. J. Syst. Evol. Microbiol.">
        <title>The Global Catalogue of Microorganisms (GCM) 10K type strain sequencing project: providing services to taxonomists for standard genome sequencing and annotation.</title>
        <authorList>
            <consortium name="The Broad Institute Genomics Platform"/>
            <consortium name="The Broad Institute Genome Sequencing Center for Infectious Disease"/>
            <person name="Wu L."/>
            <person name="Ma J."/>
        </authorList>
    </citation>
    <scope>NUCLEOTIDE SEQUENCE [LARGE SCALE GENOMIC DNA]</scope>
    <source>
        <strain evidence="9">CGMCC 1.12806</strain>
    </source>
</reference>
<evidence type="ECO:0000256" key="6">
    <source>
        <dbReference type="ARBA" id="ARBA00049117"/>
    </source>
</evidence>
<dbReference type="SMART" id="SM00833">
    <property type="entry name" value="CobW_C"/>
    <property type="match status" value="1"/>
</dbReference>
<keyword evidence="3" id="KW-0143">Chaperone</keyword>
<protein>
    <submittedName>
        <fullName evidence="8">GTPase</fullName>
    </submittedName>
</protein>
<dbReference type="PANTHER" id="PTHR13748">
    <property type="entry name" value="COBW-RELATED"/>
    <property type="match status" value="1"/>
</dbReference>
<gene>
    <name evidence="8" type="ORF">GCM10011328_01610</name>
</gene>
<evidence type="ECO:0000259" key="7">
    <source>
        <dbReference type="SMART" id="SM00833"/>
    </source>
</evidence>
<dbReference type="InterPro" id="IPR027417">
    <property type="entry name" value="P-loop_NTPase"/>
</dbReference>
<keyword evidence="9" id="KW-1185">Reference proteome</keyword>
<proteinExistence type="inferred from homology"/>
<dbReference type="NCBIfam" id="NF008578">
    <property type="entry name" value="PRK11537.1"/>
    <property type="match status" value="1"/>
</dbReference>
<feature type="domain" description="CobW C-terminal" evidence="7">
    <location>
        <begin position="224"/>
        <end position="318"/>
    </location>
</feature>
<dbReference type="CDD" id="cd03112">
    <property type="entry name" value="CobW-like"/>
    <property type="match status" value="1"/>
</dbReference>
<comment type="similarity">
    <text evidence="4">Belongs to the SIMIBI class G3E GTPase family. ZNG1 subfamily.</text>
</comment>
<dbReference type="PANTHER" id="PTHR13748:SF62">
    <property type="entry name" value="COBW DOMAIN-CONTAINING PROTEIN"/>
    <property type="match status" value="1"/>
</dbReference>
<evidence type="ECO:0000256" key="4">
    <source>
        <dbReference type="ARBA" id="ARBA00034320"/>
    </source>
</evidence>
<organism evidence="8 9">
    <name type="scientific">Hafnia psychrotolerans</name>
    <dbReference type="NCBI Taxonomy" id="1477018"/>
    <lineage>
        <taxon>Bacteria</taxon>
        <taxon>Pseudomonadati</taxon>
        <taxon>Pseudomonadota</taxon>
        <taxon>Gammaproteobacteria</taxon>
        <taxon>Enterobacterales</taxon>
        <taxon>Hafniaceae</taxon>
        <taxon>Hafnia</taxon>
    </lineage>
</organism>